<keyword evidence="8" id="KW-1185">Reference proteome</keyword>
<gene>
    <name evidence="6" type="ORF">MVLG_04947</name>
</gene>
<dbReference type="InterPro" id="IPR018163">
    <property type="entry name" value="Thr/Ala-tRNA-synth_IIc_edit"/>
</dbReference>
<dbReference type="PANTHER" id="PTHR43462:SF1">
    <property type="entry name" value="ALANYL-TRNA EDITING PROTEIN AARSD1"/>
    <property type="match status" value="1"/>
</dbReference>
<name>U5HCS1_USTV1</name>
<dbReference type="InterPro" id="IPR051335">
    <property type="entry name" value="Alanyl-tRNA_Editing_Enzymes"/>
</dbReference>
<dbReference type="Gene3D" id="3.30.980.10">
    <property type="entry name" value="Threonyl-trna Synthetase, Chain A, domain 2"/>
    <property type="match status" value="1"/>
</dbReference>
<comment type="cofactor">
    <cofactor evidence="1">
        <name>Zn(2+)</name>
        <dbReference type="ChEBI" id="CHEBI:29105"/>
    </cofactor>
</comment>
<dbReference type="STRING" id="683840.U5HCS1"/>
<dbReference type="OrthoDB" id="288942at2759"/>
<protein>
    <recommendedName>
        <fullName evidence="5">Threonyl/alanyl tRNA synthetase SAD domain-containing protein</fullName>
    </recommendedName>
</protein>
<evidence type="ECO:0000256" key="1">
    <source>
        <dbReference type="ARBA" id="ARBA00001947"/>
    </source>
</evidence>
<proteinExistence type="inferred from homology"/>
<dbReference type="InterPro" id="IPR012947">
    <property type="entry name" value="tRNA_SAD"/>
</dbReference>
<comment type="similarity">
    <text evidence="2">Belongs to the class-II aminoacyl-tRNA synthetase family. Alax-L subfamily.</text>
</comment>
<organism evidence="6">
    <name type="scientific">Microbotryum lychnidis-dioicae (strain p1A1 Lamole / MvSl-1064)</name>
    <name type="common">Anther smut fungus</name>
    <dbReference type="NCBI Taxonomy" id="683840"/>
    <lineage>
        <taxon>Eukaryota</taxon>
        <taxon>Fungi</taxon>
        <taxon>Dikarya</taxon>
        <taxon>Basidiomycota</taxon>
        <taxon>Pucciniomycotina</taxon>
        <taxon>Microbotryomycetes</taxon>
        <taxon>Microbotryales</taxon>
        <taxon>Microbotryaceae</taxon>
        <taxon>Microbotryum</taxon>
    </lineage>
</organism>
<keyword evidence="4" id="KW-0862">Zinc</keyword>
<reference evidence="7" key="4">
    <citation type="submission" date="2015-06" db="UniProtKB">
        <authorList>
            <consortium name="EnsemblFungi"/>
        </authorList>
    </citation>
    <scope>IDENTIFICATION</scope>
</reference>
<evidence type="ECO:0000256" key="3">
    <source>
        <dbReference type="ARBA" id="ARBA00022723"/>
    </source>
</evidence>
<dbReference type="InterPro" id="IPR009000">
    <property type="entry name" value="Transl_B-barrel_sf"/>
</dbReference>
<keyword evidence="3" id="KW-0479">Metal-binding</keyword>
<reference evidence="6" key="2">
    <citation type="submission" date="2010-11" db="EMBL/GenBank/DDBJ databases">
        <authorList>
            <consortium name="The Broad Institute Genome Sequencing Platform"/>
            <person name="Earl A."/>
            <person name="Ward D."/>
            <person name="Feldgarden M."/>
            <person name="Gevers D."/>
            <person name="Butler R."/>
            <person name="Young S.K."/>
            <person name="Zeng Q."/>
            <person name="Gargeya S."/>
            <person name="Fitzgerald M."/>
            <person name="Haas B."/>
            <person name="Abouelleil A."/>
            <person name="Alvarado L."/>
            <person name="Arachchi H.M."/>
            <person name="Berlin A."/>
            <person name="Brown A."/>
            <person name="Chapman S.B."/>
            <person name="Chen Z."/>
            <person name="Dunbar C."/>
            <person name="Freedman E."/>
            <person name="Gearin G."/>
            <person name="Gellesch M."/>
            <person name="Goldberg J."/>
            <person name="Griggs A."/>
            <person name="Gujja S."/>
            <person name="Heilman E."/>
            <person name="Heiman D."/>
            <person name="Howarth C."/>
            <person name="Larson L."/>
            <person name="Lui A."/>
            <person name="MacDonald P.J.P."/>
            <person name="Mehta T."/>
            <person name="Montmayeur A."/>
            <person name="Murphy C."/>
            <person name="Neiman D."/>
            <person name="Pearson M."/>
            <person name="Priest M."/>
            <person name="Roberts A."/>
            <person name="Saif S."/>
            <person name="Shea T."/>
            <person name="Shenoy N."/>
            <person name="Sisk P."/>
            <person name="Stolte C."/>
            <person name="Sykes S."/>
            <person name="White J."/>
            <person name="Yandava C."/>
            <person name="Wortman J."/>
            <person name="Nusbaum C."/>
            <person name="Birren B."/>
        </authorList>
    </citation>
    <scope>NUCLEOTIDE SEQUENCE</scope>
    <source>
        <strain evidence="6">P1A1 Lamole</strain>
    </source>
</reference>
<dbReference type="GO" id="GO:0002196">
    <property type="term" value="F:Ser-tRNA(Ala) deacylase activity"/>
    <property type="evidence" value="ECO:0007669"/>
    <property type="project" value="TreeGrafter"/>
</dbReference>
<evidence type="ECO:0000259" key="5">
    <source>
        <dbReference type="SMART" id="SM00863"/>
    </source>
</evidence>
<dbReference type="PANTHER" id="PTHR43462">
    <property type="entry name" value="ALANYL-TRNA EDITING PROTEIN"/>
    <property type="match status" value="1"/>
</dbReference>
<evidence type="ECO:0000313" key="6">
    <source>
        <dbReference type="EMBL" id="KDE04649.1"/>
    </source>
</evidence>
<dbReference type="EnsemblFungi" id="MVLG_04947T0">
    <property type="protein sequence ID" value="MVLG_04947T0"/>
    <property type="gene ID" value="MVLG_04947"/>
</dbReference>
<evidence type="ECO:0000256" key="2">
    <source>
        <dbReference type="ARBA" id="ARBA00008429"/>
    </source>
</evidence>
<dbReference type="HOGENOM" id="CLU_004485_7_1_1"/>
<dbReference type="GO" id="GO:0043039">
    <property type="term" value="P:tRNA aminoacylation"/>
    <property type="evidence" value="ECO:0007669"/>
    <property type="project" value="InterPro"/>
</dbReference>
<dbReference type="EMBL" id="AEIJ01000489">
    <property type="status" value="NOT_ANNOTATED_CDS"/>
    <property type="molecule type" value="Genomic_DNA"/>
</dbReference>
<dbReference type="GO" id="GO:0046872">
    <property type="term" value="F:metal ion binding"/>
    <property type="evidence" value="ECO:0007669"/>
    <property type="project" value="UniProtKB-KW"/>
</dbReference>
<dbReference type="OMA" id="ASWELHP"/>
<reference evidence="8" key="1">
    <citation type="submission" date="2010-11" db="EMBL/GenBank/DDBJ databases">
        <title>The genome sequence of Microbotryum violaceum strain p1A1 Lamole.</title>
        <authorList>
            <person name="Cuomo C."/>
            <person name="Perlin M."/>
            <person name="Young S.K."/>
            <person name="Zeng Q."/>
            <person name="Gargeya S."/>
            <person name="Alvarado L."/>
            <person name="Berlin A."/>
            <person name="Chapman S.B."/>
            <person name="Chen Z."/>
            <person name="Freedman E."/>
            <person name="Gellesch M."/>
            <person name="Goldberg J."/>
            <person name="Griggs A."/>
            <person name="Gujja S."/>
            <person name="Heilman E."/>
            <person name="Heiman D."/>
            <person name="Howarth C."/>
            <person name="Mehta T."/>
            <person name="Neiman D."/>
            <person name="Pearson M."/>
            <person name="Roberts A."/>
            <person name="Saif S."/>
            <person name="Shea T."/>
            <person name="Shenoy N."/>
            <person name="Sisk P."/>
            <person name="Stolte C."/>
            <person name="Sykes S."/>
            <person name="White J."/>
            <person name="Yandava C."/>
            <person name="Haas B."/>
            <person name="Nusbaum C."/>
            <person name="Birren B."/>
        </authorList>
    </citation>
    <scope>NUCLEOTIDE SEQUENCE [LARGE SCALE GENOMIC DNA]</scope>
    <source>
        <strain evidence="8">p1A1 Lamole</strain>
    </source>
</reference>
<dbReference type="GO" id="GO:0005524">
    <property type="term" value="F:ATP binding"/>
    <property type="evidence" value="ECO:0007669"/>
    <property type="project" value="InterPro"/>
</dbReference>
<dbReference type="AlphaFoldDB" id="U5HCS1"/>
<feature type="domain" description="Threonyl/alanyl tRNA synthetase SAD" evidence="5">
    <location>
        <begin position="334"/>
        <end position="378"/>
    </location>
</feature>
<evidence type="ECO:0000256" key="4">
    <source>
        <dbReference type="ARBA" id="ARBA00022833"/>
    </source>
</evidence>
<dbReference type="SUPFAM" id="SSF50447">
    <property type="entry name" value="Translation proteins"/>
    <property type="match status" value="1"/>
</dbReference>
<dbReference type="SUPFAM" id="SSF55186">
    <property type="entry name" value="ThrRS/AlaRS common domain"/>
    <property type="match status" value="1"/>
</dbReference>
<dbReference type="GO" id="GO:0004812">
    <property type="term" value="F:aminoacyl-tRNA ligase activity"/>
    <property type="evidence" value="ECO:0007669"/>
    <property type="project" value="InterPro"/>
</dbReference>
<dbReference type="SMART" id="SM00863">
    <property type="entry name" value="tRNA_SAD"/>
    <property type="match status" value="1"/>
</dbReference>
<dbReference type="Proteomes" id="UP000017200">
    <property type="component" value="Unassembled WGS sequence"/>
</dbReference>
<reference evidence="6 8" key="3">
    <citation type="journal article" date="2015" name="BMC Genomics">
        <title>Sex and parasites: genomic and transcriptomic analysis of Microbotryum lychnidis-dioicae, the biotrophic and plant-castrating anther smut fungus.</title>
        <authorList>
            <person name="Perlin M.H."/>
            <person name="Amselem J."/>
            <person name="Fontanillas E."/>
            <person name="Toh S.S."/>
            <person name="Chen Z."/>
            <person name="Goldberg J."/>
            <person name="Duplessis S."/>
            <person name="Henrissat B."/>
            <person name="Young S."/>
            <person name="Zeng Q."/>
            <person name="Aguileta G."/>
            <person name="Petit E."/>
            <person name="Badouin H."/>
            <person name="Andrews J."/>
            <person name="Razeeq D."/>
            <person name="Gabaldon T."/>
            <person name="Quesneville H."/>
            <person name="Giraud T."/>
            <person name="Hood M.E."/>
            <person name="Schultz D.J."/>
            <person name="Cuomo C.A."/>
        </authorList>
    </citation>
    <scope>NUCLEOTIDE SEQUENCE [LARGE SCALE GENOMIC DNA]</scope>
    <source>
        <strain evidence="6">P1A1 Lamole</strain>
        <strain evidence="8">p1A1 Lamole</strain>
    </source>
</reference>
<dbReference type="Gene3D" id="2.40.30.130">
    <property type="match status" value="1"/>
</dbReference>
<dbReference type="EMBL" id="GL541702">
    <property type="protein sequence ID" value="KDE04649.1"/>
    <property type="molecule type" value="Genomic_DNA"/>
</dbReference>
<dbReference type="InParanoid" id="U5HCS1"/>
<sequence length="583" mass="63507">MPLNLFRLNRLLPTLRTGVICERPSTTRGSNRLSILLLTQEFQRNMSSTTTTTTTTRTGTGTEQLVHGARSTPRDYARLKFTLPEVKYVGMLACQRDPLLATLETEVIRCEKIVKGSLATLNGKQAKKGKGEEKKVEAMGKDLDGKQSGEAVQEWELELQDTVLFPEGGGQPCDHGTIQLVHEGQTSTEEEGEKKIRVENVQRKSLDAVHYVDRFVEVGTKVRIEVDMQRRWDVMLQHTGQHLLSAVIEAQLQLDTLSWSLQPFPDMNYIELPRALTPEEIETIQSTCNAHIRSAVPIHVDFTIGSLENATGELGGSVPSNYVDTTGQARPPVLRTVSIGGIDSNPCCGTHLPSTSMLETVYVSAYTTPIRGTNARIYFAVGSQRVGKLFRQDEQVLKGVGGVLGCSVAELVGRVGQMKSGAADAMKREKKLREELAAFVAEKVWDTSSRNEVGGKVVRKGLCWRLEDATNSLEFLSSVAVGLKTRMDEAQEEKCLFVLGCGGTPRAGGVRGESASAVNGGGALLIVGDQGLVARAGKEVGVRFGTRIRGGGKGKWQGKLTSEQGWEKCDDGLLKKVLEAVEL</sequence>
<accession>U5HCS1</accession>
<evidence type="ECO:0000313" key="7">
    <source>
        <dbReference type="EnsemblFungi" id="MVLG_04947T0"/>
    </source>
</evidence>
<evidence type="ECO:0000313" key="8">
    <source>
        <dbReference type="Proteomes" id="UP000017200"/>
    </source>
</evidence>
<dbReference type="Pfam" id="PF07973">
    <property type="entry name" value="tRNA_SAD"/>
    <property type="match status" value="1"/>
</dbReference>